<organism evidence="1">
    <name type="scientific">Rhizophora mucronata</name>
    <name type="common">Asiatic mangrove</name>
    <dbReference type="NCBI Taxonomy" id="61149"/>
    <lineage>
        <taxon>Eukaryota</taxon>
        <taxon>Viridiplantae</taxon>
        <taxon>Streptophyta</taxon>
        <taxon>Embryophyta</taxon>
        <taxon>Tracheophyta</taxon>
        <taxon>Spermatophyta</taxon>
        <taxon>Magnoliopsida</taxon>
        <taxon>eudicotyledons</taxon>
        <taxon>Gunneridae</taxon>
        <taxon>Pentapetalae</taxon>
        <taxon>rosids</taxon>
        <taxon>fabids</taxon>
        <taxon>Malpighiales</taxon>
        <taxon>Rhizophoraceae</taxon>
        <taxon>Rhizophora</taxon>
    </lineage>
</organism>
<dbReference type="EMBL" id="GGEC01065663">
    <property type="protein sequence ID" value="MBX46147.1"/>
    <property type="molecule type" value="Transcribed_RNA"/>
</dbReference>
<sequence>MNEEDVAAAAVVAAMTRI</sequence>
<proteinExistence type="predicted"/>
<protein>
    <submittedName>
        <fullName evidence="1">Chlorophyll a-b binding proteinic</fullName>
    </submittedName>
</protein>
<evidence type="ECO:0000313" key="1">
    <source>
        <dbReference type="EMBL" id="MBX46147.1"/>
    </source>
</evidence>
<name>A0A2P2NUE4_RHIMU</name>
<accession>A0A2P2NUE4</accession>
<dbReference type="AlphaFoldDB" id="A0A2P2NUE4"/>
<reference evidence="1" key="1">
    <citation type="submission" date="2018-02" db="EMBL/GenBank/DDBJ databases">
        <title>Rhizophora mucronata_Transcriptome.</title>
        <authorList>
            <person name="Meera S.P."/>
            <person name="Sreeshan A."/>
            <person name="Augustine A."/>
        </authorList>
    </citation>
    <scope>NUCLEOTIDE SEQUENCE</scope>
    <source>
        <tissue evidence="1">Leaf</tissue>
    </source>
</reference>